<sequence length="712" mass="75340">MRSFSDALRGLGEDELTSLLTARDDLRHPAPRDLGELVARSIAPTSVHRAMDRLDRFQLTCCEGLAALPDPTSTDALVALLGAPEPAVTEALVRLRELALVWGTDELHLVRAARQAFDPYPGGLAAPSPRPLTGDSLTAALAELPEGAAEVLDRLAWGPPTGTVRNADRPVTHPATPVEHLLARGLLRPLGPDTVVLPREVALRWRGGFRTDLAWQAPAELPDGRRPARVVLHAAVGAAYEFCHDVEAVVDAVDRRPPALLRSGGIGVRDLGALARELGLDPARAGFTLEVAHAADLVSTAPPSLRVSADFDQWLRLPVAERVVVLLRRWYQTPRWYAASRLDGGHVLGPEGAARWGPGARAAVLGRLRIGSAPDPTGLGALIEWDQPGLTRVLPVADLVAAVLTEVAWLGLTALDQVSELAPVAGGAPLPEQVAAMFPEPVTELVLQADLTAVAPGPLEHQVAQELRLLADQESRGGGGVFRFSAESLRRGFDAGRDADQVLAWLERHSTSGVPQPLAYQVGDVARRHGTVRVGSARAYVRIDDPARMQAALAHQGAAALGLRQVGPQTLIADADPDEVVALLRSLGMAPAAEDAAGSVLATPPRRRATTSRRPAPANGAEPRALAQQLLAAATTARERGMRTEETLEVLRRAWTDQAAVAVDFVAADGARVTRTLVPADLAAGMVRLVGSGTAVSLPLSRIIAARRESGS</sequence>
<feature type="region of interest" description="Disordered" evidence="1">
    <location>
        <begin position="595"/>
        <end position="623"/>
    </location>
</feature>
<feature type="domain" description="Helicase XPB/Ssl2 N-terminal" evidence="2">
    <location>
        <begin position="445"/>
        <end position="565"/>
    </location>
</feature>
<dbReference type="Pfam" id="PF13625">
    <property type="entry name" value="Helicase_C_3"/>
    <property type="match status" value="1"/>
</dbReference>
<keyword evidence="4" id="KW-1185">Reference proteome</keyword>
<proteinExistence type="predicted"/>
<dbReference type="RefSeq" id="WP_094362806.1">
    <property type="nucleotide sequence ID" value="NZ_NMVQ01000003.1"/>
</dbReference>
<dbReference type="InterPro" id="IPR032830">
    <property type="entry name" value="XPB/Ssl2_N"/>
</dbReference>
<dbReference type="EMBL" id="NMVQ01000003">
    <property type="protein sequence ID" value="OYO24498.1"/>
    <property type="molecule type" value="Genomic_DNA"/>
</dbReference>
<gene>
    <name evidence="3" type="ORF">CGZ93_03675</name>
</gene>
<protein>
    <recommendedName>
        <fullName evidence="2">Helicase XPB/Ssl2 N-terminal domain-containing protein</fullName>
    </recommendedName>
</protein>
<reference evidence="3 4" key="1">
    <citation type="submission" date="2017-07" db="EMBL/GenBank/DDBJ databases">
        <title>Draft whole genome sequences of clinical Proprionibacteriaceae strains.</title>
        <authorList>
            <person name="Bernier A.-M."/>
            <person name="Bernard K."/>
            <person name="Domingo M.-C."/>
        </authorList>
    </citation>
    <scope>NUCLEOTIDE SEQUENCE [LARGE SCALE GENOMIC DNA]</scope>
    <source>
        <strain evidence="3 4">NML 130396</strain>
    </source>
</reference>
<dbReference type="AlphaFoldDB" id="A0A255H9K1"/>
<name>A0A255H9K1_9ACTN</name>
<evidence type="ECO:0000256" key="1">
    <source>
        <dbReference type="SAM" id="MobiDB-lite"/>
    </source>
</evidence>
<accession>A0A255H9K1</accession>
<evidence type="ECO:0000313" key="4">
    <source>
        <dbReference type="Proteomes" id="UP000216311"/>
    </source>
</evidence>
<comment type="caution">
    <text evidence="3">The sequence shown here is derived from an EMBL/GenBank/DDBJ whole genome shotgun (WGS) entry which is preliminary data.</text>
</comment>
<dbReference type="Proteomes" id="UP000216311">
    <property type="component" value="Unassembled WGS sequence"/>
</dbReference>
<evidence type="ECO:0000313" key="3">
    <source>
        <dbReference type="EMBL" id="OYO24498.1"/>
    </source>
</evidence>
<organism evidence="3 4">
    <name type="scientific">Enemella dayhoffiae</name>
    <dbReference type="NCBI Taxonomy" id="2016507"/>
    <lineage>
        <taxon>Bacteria</taxon>
        <taxon>Bacillati</taxon>
        <taxon>Actinomycetota</taxon>
        <taxon>Actinomycetes</taxon>
        <taxon>Propionibacteriales</taxon>
        <taxon>Propionibacteriaceae</taxon>
        <taxon>Enemella</taxon>
    </lineage>
</organism>
<evidence type="ECO:0000259" key="2">
    <source>
        <dbReference type="Pfam" id="PF13625"/>
    </source>
</evidence>